<evidence type="ECO:0000313" key="11">
    <source>
        <dbReference type="Proteomes" id="UP001519307"/>
    </source>
</evidence>
<dbReference type="Proteomes" id="UP001519307">
    <property type="component" value="Unassembled WGS sequence"/>
</dbReference>
<dbReference type="PIRSF" id="PIRSF010607">
    <property type="entry name" value="Txn_repr_CtsR"/>
    <property type="match status" value="1"/>
</dbReference>
<keyword evidence="5 7" id="KW-0238">DNA-binding</keyword>
<evidence type="ECO:0000256" key="2">
    <source>
        <dbReference type="ARBA" id="ARBA00014129"/>
    </source>
</evidence>
<evidence type="ECO:0000256" key="7">
    <source>
        <dbReference type="PIRNR" id="PIRNR010607"/>
    </source>
</evidence>
<organism evidence="10 11">
    <name type="scientific">Clostridium algifaecis</name>
    <dbReference type="NCBI Taxonomy" id="1472040"/>
    <lineage>
        <taxon>Bacteria</taxon>
        <taxon>Bacillati</taxon>
        <taxon>Bacillota</taxon>
        <taxon>Clostridia</taxon>
        <taxon>Eubacteriales</taxon>
        <taxon>Clostridiaceae</taxon>
        <taxon>Clostridium</taxon>
    </lineage>
</organism>
<dbReference type="InterPro" id="IPR041902">
    <property type="entry name" value="CtsR_N_sf"/>
</dbReference>
<dbReference type="Pfam" id="PF05848">
    <property type="entry name" value="CtsR"/>
    <property type="match status" value="1"/>
</dbReference>
<feature type="domain" description="CtsR N-terminal HTH" evidence="8">
    <location>
        <begin position="3"/>
        <end position="73"/>
    </location>
</feature>
<evidence type="ECO:0000256" key="3">
    <source>
        <dbReference type="ARBA" id="ARBA00022491"/>
    </source>
</evidence>
<reference evidence="10 11" key="1">
    <citation type="submission" date="2021-03" db="EMBL/GenBank/DDBJ databases">
        <title>Genomic Encyclopedia of Type Strains, Phase IV (KMG-IV): sequencing the most valuable type-strain genomes for metagenomic binning, comparative biology and taxonomic classification.</title>
        <authorList>
            <person name="Goeker M."/>
        </authorList>
    </citation>
    <scope>NUCLEOTIDE SEQUENCE [LARGE SCALE GENOMIC DNA]</scope>
    <source>
        <strain evidence="10 11">DSM 28783</strain>
    </source>
</reference>
<feature type="domain" description="CtsR C-terminal dimerization" evidence="9">
    <location>
        <begin position="78"/>
        <end position="147"/>
    </location>
</feature>
<comment type="caution">
    <text evidence="10">The sequence shown here is derived from an EMBL/GenBank/DDBJ whole genome shotgun (WGS) entry which is preliminary data.</text>
</comment>
<evidence type="ECO:0000259" key="9">
    <source>
        <dbReference type="Pfam" id="PF17727"/>
    </source>
</evidence>
<evidence type="ECO:0000313" key="10">
    <source>
        <dbReference type="EMBL" id="MBP2033154.1"/>
    </source>
</evidence>
<protein>
    <recommendedName>
        <fullName evidence="2 7">Transcriptional regulator CtsR</fullName>
    </recommendedName>
</protein>
<dbReference type="Gene3D" id="3.30.56.130">
    <property type="entry name" value="Transcriptional regulator CtsR, winged HTH domain"/>
    <property type="match status" value="1"/>
</dbReference>
<dbReference type="InterPro" id="IPR008463">
    <property type="entry name" value="CtsR"/>
</dbReference>
<keyword evidence="11" id="KW-1185">Reference proteome</keyword>
<keyword evidence="6 7" id="KW-0804">Transcription</keyword>
<dbReference type="RefSeq" id="WP_209702302.1">
    <property type="nucleotide sequence ID" value="NZ_JAGGLM010000010.1"/>
</dbReference>
<evidence type="ECO:0000256" key="1">
    <source>
        <dbReference type="ARBA" id="ARBA00010189"/>
    </source>
</evidence>
<dbReference type="Gene3D" id="1.10.1200.150">
    <property type="entry name" value="Transcriptional regulator CtsR, C-terminal domain"/>
    <property type="match status" value="1"/>
</dbReference>
<dbReference type="Pfam" id="PF17727">
    <property type="entry name" value="CtsR_C"/>
    <property type="match status" value="1"/>
</dbReference>
<keyword evidence="3 7" id="KW-0678">Repressor</keyword>
<proteinExistence type="inferred from homology"/>
<dbReference type="EMBL" id="JAGGLM010000010">
    <property type="protein sequence ID" value="MBP2033154.1"/>
    <property type="molecule type" value="Genomic_DNA"/>
</dbReference>
<dbReference type="InterPro" id="IPR040465">
    <property type="entry name" value="CtsR_N"/>
</dbReference>
<evidence type="ECO:0000256" key="5">
    <source>
        <dbReference type="ARBA" id="ARBA00023125"/>
    </source>
</evidence>
<name>A0ABS4KSY2_9CLOT</name>
<keyword evidence="4 7" id="KW-0805">Transcription regulation</keyword>
<gene>
    <name evidence="10" type="ORF">J2Z42_001837</name>
</gene>
<evidence type="ECO:0000256" key="6">
    <source>
        <dbReference type="ARBA" id="ARBA00023163"/>
    </source>
</evidence>
<accession>A0ABS4KSY2</accession>
<sequence length="154" mass="17360">MARLSDVIEEFIKSMLESSDELKLQIGRNELANHFSCAPSQINYVLTTRFTVDKGYYIESKRGGGGCIIISRISCSCNKNLLDIIIEKIGDSITYNSAVQIIDGLFEADIISDREVDILKAVINDRNFTEFVDNRNKVRANIFKSAIIVIFNEN</sequence>
<dbReference type="InterPro" id="IPR041473">
    <property type="entry name" value="CtsR_C"/>
</dbReference>
<comment type="similarity">
    <text evidence="1 7">Belongs to the CtsR family.</text>
</comment>
<evidence type="ECO:0000256" key="4">
    <source>
        <dbReference type="ARBA" id="ARBA00023015"/>
    </source>
</evidence>
<evidence type="ECO:0000259" key="8">
    <source>
        <dbReference type="Pfam" id="PF05848"/>
    </source>
</evidence>
<dbReference type="InterPro" id="IPR041908">
    <property type="entry name" value="CtsR_C_sf"/>
</dbReference>